<keyword evidence="2" id="KW-0238">DNA-binding</keyword>
<evidence type="ECO:0000256" key="1">
    <source>
        <dbReference type="ARBA" id="ARBA00023015"/>
    </source>
</evidence>
<dbReference type="InterPro" id="IPR008920">
    <property type="entry name" value="TF_FadR/GntR_C"/>
</dbReference>
<dbReference type="RefSeq" id="WP_012177637.1">
    <property type="nucleotide sequence ID" value="NC_009952.1"/>
</dbReference>
<evidence type="ECO:0000313" key="5">
    <source>
        <dbReference type="EMBL" id="ABV92705.1"/>
    </source>
</evidence>
<dbReference type="Gene3D" id="1.20.120.530">
    <property type="entry name" value="GntR ligand-binding domain-like"/>
    <property type="match status" value="1"/>
</dbReference>
<name>A8LRZ8_DINSH</name>
<dbReference type="AlphaFoldDB" id="A8LRZ8"/>
<dbReference type="KEGG" id="dsh:Dshi_0960"/>
<protein>
    <submittedName>
        <fullName evidence="5">Transcriptional regulator</fullName>
    </submittedName>
</protein>
<dbReference type="Proteomes" id="UP000006833">
    <property type="component" value="Chromosome"/>
</dbReference>
<dbReference type="InterPro" id="IPR000524">
    <property type="entry name" value="Tscrpt_reg_HTH_GntR"/>
</dbReference>
<dbReference type="Pfam" id="PF00392">
    <property type="entry name" value="GntR"/>
    <property type="match status" value="1"/>
</dbReference>
<dbReference type="PANTHER" id="PTHR43537:SF20">
    <property type="entry name" value="HTH-TYPE TRANSCRIPTIONAL REPRESSOR GLAR"/>
    <property type="match status" value="1"/>
</dbReference>
<evidence type="ECO:0000259" key="4">
    <source>
        <dbReference type="PROSITE" id="PS50949"/>
    </source>
</evidence>
<dbReference type="EMBL" id="CP000830">
    <property type="protein sequence ID" value="ABV92705.1"/>
    <property type="molecule type" value="Genomic_DNA"/>
</dbReference>
<organism evidence="5 6">
    <name type="scientific">Dinoroseobacter shibae (strain DSM 16493 / NCIMB 14021 / DFL 12)</name>
    <dbReference type="NCBI Taxonomy" id="398580"/>
    <lineage>
        <taxon>Bacteria</taxon>
        <taxon>Pseudomonadati</taxon>
        <taxon>Pseudomonadota</taxon>
        <taxon>Alphaproteobacteria</taxon>
        <taxon>Rhodobacterales</taxon>
        <taxon>Roseobacteraceae</taxon>
        <taxon>Dinoroseobacter</taxon>
    </lineage>
</organism>
<evidence type="ECO:0000256" key="2">
    <source>
        <dbReference type="ARBA" id="ARBA00023125"/>
    </source>
</evidence>
<accession>A8LRZ8</accession>
<dbReference type="STRING" id="398580.Dshi_0960"/>
<dbReference type="InterPro" id="IPR036388">
    <property type="entry name" value="WH-like_DNA-bd_sf"/>
</dbReference>
<sequence length="226" mass="25404">MTIQGFDTRPGEGSATQRAYQMLRHMIVTGVLRPGEKLKIDALRRKLDTGASPIREALSLLTSDNLVERIDQRGFRTAEISAENFQEILSLRCTLEELALGESIARATEVWEEGVVLAHHRMQRAKQAGSEMFEQRHKEFHMALLANAPSPILLKFCSQLYDLNIRYRYLAGNALDYRRRDVSDEHHAILDAAVARDVDRAREALISHYKMTGAFLAGLLGDGALS</sequence>
<keyword evidence="3" id="KW-0804">Transcription</keyword>
<evidence type="ECO:0000313" key="6">
    <source>
        <dbReference type="Proteomes" id="UP000006833"/>
    </source>
</evidence>
<dbReference type="GO" id="GO:0003677">
    <property type="term" value="F:DNA binding"/>
    <property type="evidence" value="ECO:0007669"/>
    <property type="project" value="UniProtKB-KW"/>
</dbReference>
<gene>
    <name evidence="5" type="ordered locus">Dshi_0960</name>
</gene>
<dbReference type="OrthoDB" id="8638122at2"/>
<proteinExistence type="predicted"/>
<dbReference type="SUPFAM" id="SSF46785">
    <property type="entry name" value="Winged helix' DNA-binding domain"/>
    <property type="match status" value="1"/>
</dbReference>
<dbReference type="InterPro" id="IPR011711">
    <property type="entry name" value="GntR_C"/>
</dbReference>
<dbReference type="SUPFAM" id="SSF48008">
    <property type="entry name" value="GntR ligand-binding domain-like"/>
    <property type="match status" value="1"/>
</dbReference>
<dbReference type="HOGENOM" id="CLU_017584_5_3_5"/>
<dbReference type="GO" id="GO:0003700">
    <property type="term" value="F:DNA-binding transcription factor activity"/>
    <property type="evidence" value="ECO:0007669"/>
    <property type="project" value="InterPro"/>
</dbReference>
<dbReference type="InterPro" id="IPR036390">
    <property type="entry name" value="WH_DNA-bd_sf"/>
</dbReference>
<keyword evidence="6" id="KW-1185">Reference proteome</keyword>
<dbReference type="SMART" id="SM00895">
    <property type="entry name" value="FCD"/>
    <property type="match status" value="1"/>
</dbReference>
<dbReference type="eggNOG" id="COG1802">
    <property type="taxonomic scope" value="Bacteria"/>
</dbReference>
<dbReference type="SMART" id="SM00345">
    <property type="entry name" value="HTH_GNTR"/>
    <property type="match status" value="1"/>
</dbReference>
<feature type="domain" description="HTH gntR-type" evidence="4">
    <location>
        <begin position="13"/>
        <end position="80"/>
    </location>
</feature>
<dbReference type="Pfam" id="PF07729">
    <property type="entry name" value="FCD"/>
    <property type="match status" value="1"/>
</dbReference>
<dbReference type="Gene3D" id="1.10.10.10">
    <property type="entry name" value="Winged helix-like DNA-binding domain superfamily/Winged helix DNA-binding domain"/>
    <property type="match status" value="1"/>
</dbReference>
<reference evidence="6" key="1">
    <citation type="journal article" date="2010" name="ISME J.">
        <title>The complete genome sequence of the algal symbiont Dinoroseobacter shibae: a hitchhiker's guide to life in the sea.</title>
        <authorList>
            <person name="Wagner-Dobler I."/>
            <person name="Ballhausen B."/>
            <person name="Berger M."/>
            <person name="Brinkhoff T."/>
            <person name="Buchholz I."/>
            <person name="Bunk B."/>
            <person name="Cypionka H."/>
            <person name="Daniel R."/>
            <person name="Drepper T."/>
            <person name="Gerdts G."/>
            <person name="Hahnke S."/>
            <person name="Han C."/>
            <person name="Jahn D."/>
            <person name="Kalhoefer D."/>
            <person name="Kiss H."/>
            <person name="Klenk H.P."/>
            <person name="Kyrpides N."/>
            <person name="Liebl W."/>
            <person name="Liesegang H."/>
            <person name="Meincke L."/>
            <person name="Pati A."/>
            <person name="Petersen J."/>
            <person name="Piekarski T."/>
            <person name="Pommerenke C."/>
            <person name="Pradella S."/>
            <person name="Pukall R."/>
            <person name="Rabus R."/>
            <person name="Stackebrandt E."/>
            <person name="Thole S."/>
            <person name="Thompson L."/>
            <person name="Tielen P."/>
            <person name="Tomasch J."/>
            <person name="von Jan M."/>
            <person name="Wanphrut N."/>
            <person name="Wichels A."/>
            <person name="Zech H."/>
            <person name="Simon M."/>
        </authorList>
    </citation>
    <scope>NUCLEOTIDE SEQUENCE [LARGE SCALE GENOMIC DNA]</scope>
    <source>
        <strain evidence="6">DSM 16493 / NCIMB 14021 / DFL 12</strain>
    </source>
</reference>
<dbReference type="PROSITE" id="PS50949">
    <property type="entry name" value="HTH_GNTR"/>
    <property type="match status" value="1"/>
</dbReference>
<evidence type="ECO:0000256" key="3">
    <source>
        <dbReference type="ARBA" id="ARBA00023163"/>
    </source>
</evidence>
<keyword evidence="1" id="KW-0805">Transcription regulation</keyword>
<dbReference type="PANTHER" id="PTHR43537">
    <property type="entry name" value="TRANSCRIPTIONAL REGULATOR, GNTR FAMILY"/>
    <property type="match status" value="1"/>
</dbReference>